<protein>
    <recommendedName>
        <fullName evidence="2">CRAL-TRIO domain-containing protein</fullName>
    </recommendedName>
</protein>
<dbReference type="PANTHER" id="PTHR46818">
    <property type="entry name" value="DOMAIN-CONTAINING PROTEIN, PUTATIVE-RELATED"/>
    <property type="match status" value="1"/>
</dbReference>
<reference evidence="3" key="1">
    <citation type="submission" date="2021-01" db="EMBL/GenBank/DDBJ databases">
        <authorList>
            <consortium name="Genoscope - CEA"/>
            <person name="William W."/>
        </authorList>
    </citation>
    <scope>NUCLEOTIDE SEQUENCE</scope>
</reference>
<organism evidence="3 4">
    <name type="scientific">Paramecium pentaurelia</name>
    <dbReference type="NCBI Taxonomy" id="43138"/>
    <lineage>
        <taxon>Eukaryota</taxon>
        <taxon>Sar</taxon>
        <taxon>Alveolata</taxon>
        <taxon>Ciliophora</taxon>
        <taxon>Intramacronucleata</taxon>
        <taxon>Oligohymenophorea</taxon>
        <taxon>Peniculida</taxon>
        <taxon>Parameciidae</taxon>
        <taxon>Paramecium</taxon>
    </lineage>
</organism>
<evidence type="ECO:0000259" key="2">
    <source>
        <dbReference type="PROSITE" id="PS50191"/>
    </source>
</evidence>
<feature type="compositionally biased region" description="Polar residues" evidence="1">
    <location>
        <begin position="475"/>
        <end position="489"/>
    </location>
</feature>
<dbReference type="InterPro" id="IPR001251">
    <property type="entry name" value="CRAL-TRIO_dom"/>
</dbReference>
<evidence type="ECO:0000256" key="1">
    <source>
        <dbReference type="SAM" id="MobiDB-lite"/>
    </source>
</evidence>
<dbReference type="EMBL" id="CAJJDO010000080">
    <property type="protein sequence ID" value="CAD8183324.1"/>
    <property type="molecule type" value="Genomic_DNA"/>
</dbReference>
<proteinExistence type="predicted"/>
<sequence length="489" mass="56992">MFGTQFDYLKLKPRTVEEIHHEDGYVKEGIERTATRRIFLSVEYDHFEKKQIQQFKDIIRGANISVSSDDVLLRFLYAGYFNMTNCLELYKRHIYWLNTSRLSTIPDKVLLCLREGLVYIGGKDYQYRPIIVINLHMMDLYLFDSDAFIHALSILFVICEDYMFYPGKVENIVVIVETDQMSLYNFPQKTFQVILWMMSQNFPQILDRLYLFNPSKELLMNWDNYHQMLDSRTFKKIEIWESKSFAPLAHGFHPDMLERRFGGGMPNLQQYWLPTQIIQQPSSISYKVQKPIYNQGTIQYSLYNDPKELLDRLQQRDAEDRSQEATLKSEPQSSVASGKLKVIDFHQTMGNAFKIQNNGQDQQDLSQTNFSGEFYQQQNNQIQQSSQQQQFMNPGFQGSAIPDQQFKQNSKANSVTSSQRIKDQYIAQQLMGSSQKPISGIQQTIRPNTMPVPQLGAPAQSERIYESMDEKLNDSQRPSSNNVQACLIM</sequence>
<evidence type="ECO:0000313" key="3">
    <source>
        <dbReference type="EMBL" id="CAD8183324.1"/>
    </source>
</evidence>
<dbReference type="Proteomes" id="UP000689195">
    <property type="component" value="Unassembled WGS sequence"/>
</dbReference>
<evidence type="ECO:0000313" key="4">
    <source>
        <dbReference type="Proteomes" id="UP000689195"/>
    </source>
</evidence>
<gene>
    <name evidence="3" type="ORF">PPENT_87.1.T0800198</name>
</gene>
<keyword evidence="4" id="KW-1185">Reference proteome</keyword>
<dbReference type="AlphaFoldDB" id="A0A8S1W021"/>
<dbReference type="PANTHER" id="PTHR46818:SF1">
    <property type="entry name" value="CHROMOSOME UNDETERMINED SCAFFOLD_125, WHOLE GENOME SHOTGUN SEQUENCE"/>
    <property type="match status" value="1"/>
</dbReference>
<dbReference type="PROSITE" id="PS50191">
    <property type="entry name" value="CRAL_TRIO"/>
    <property type="match status" value="1"/>
</dbReference>
<feature type="region of interest" description="Disordered" evidence="1">
    <location>
        <begin position="379"/>
        <end position="402"/>
    </location>
</feature>
<feature type="compositionally biased region" description="Low complexity" evidence="1">
    <location>
        <begin position="379"/>
        <end position="390"/>
    </location>
</feature>
<name>A0A8S1W021_9CILI</name>
<accession>A0A8S1W021</accession>
<dbReference type="Pfam" id="PF00650">
    <property type="entry name" value="CRAL_TRIO"/>
    <property type="match status" value="1"/>
</dbReference>
<comment type="caution">
    <text evidence="3">The sequence shown here is derived from an EMBL/GenBank/DDBJ whole genome shotgun (WGS) entry which is preliminary data.</text>
</comment>
<feature type="region of interest" description="Disordered" evidence="1">
    <location>
        <begin position="470"/>
        <end position="489"/>
    </location>
</feature>
<feature type="domain" description="CRAL-TRIO" evidence="2">
    <location>
        <begin position="106"/>
        <end position="269"/>
    </location>
</feature>
<dbReference type="CDD" id="cd00170">
    <property type="entry name" value="SEC14"/>
    <property type="match status" value="1"/>
</dbReference>
<dbReference type="OrthoDB" id="7777654at2759"/>